<keyword evidence="2" id="KW-0808">Transferase</keyword>
<dbReference type="InterPro" id="IPR050194">
    <property type="entry name" value="Glycosyltransferase_grp1"/>
</dbReference>
<evidence type="ECO:0000313" key="2">
    <source>
        <dbReference type="EMBL" id="KRL38251.1"/>
    </source>
</evidence>
<accession>A0A0R1QAP3</accession>
<proteinExistence type="predicted"/>
<dbReference type="Gene3D" id="3.40.50.2000">
    <property type="entry name" value="Glycogen Phosphorylase B"/>
    <property type="match status" value="2"/>
</dbReference>
<dbReference type="PANTHER" id="PTHR45947">
    <property type="entry name" value="SULFOQUINOVOSYL TRANSFERASE SQD2"/>
    <property type="match status" value="1"/>
</dbReference>
<dbReference type="PANTHER" id="PTHR45947:SF3">
    <property type="entry name" value="SULFOQUINOVOSYL TRANSFERASE SQD2"/>
    <property type="match status" value="1"/>
</dbReference>
<gene>
    <name evidence="2" type="ORF">FD20_GL001864</name>
</gene>
<dbReference type="GO" id="GO:0016757">
    <property type="term" value="F:glycosyltransferase activity"/>
    <property type="evidence" value="ECO:0007669"/>
    <property type="project" value="InterPro"/>
</dbReference>
<dbReference type="SUPFAM" id="SSF53756">
    <property type="entry name" value="UDP-Glycosyltransferase/glycogen phosphorylase"/>
    <property type="match status" value="1"/>
</dbReference>
<name>A0A0R1QAP3_9LACO</name>
<dbReference type="AlphaFoldDB" id="A0A0R1QAP3"/>
<sequence>MKNTKSKTIIVLGSFNTNNGITTFVKNNYMSLVEEGFKFEFINIANSAPATELAEIGKYIQVVQLKLGILKHIAGLKSALKQARQHSTIIHMHLDSLHNFIPIVLAKAAGFKRIIIHAHSDQRGQYSFAKNTAHVLGMWITSLLATDYLACSQNAADFFYSRGTQKKPTFKIIVNGVELDNFRYDASKNIQVRKQFEIPPNTVVIGHCGRFARQKNHPFLIKSFKIFHDKVPNSVLLLVGNGEHFEKIKHLVASAGIKDSVRFLGYIKNVAEVQNAFDIFAFPSLYEGLSLSLIENLANGTECLISENQSPESFQAPTAHKMAIADEISVNQWAEKMLSFSDATTDRSLKEMKSQTNIDVLKAKGFDKKTTVASLKKVYEN</sequence>
<dbReference type="OrthoDB" id="9804196at2"/>
<dbReference type="EMBL" id="AZEG01000005">
    <property type="protein sequence ID" value="KRL38251.1"/>
    <property type="molecule type" value="Genomic_DNA"/>
</dbReference>
<dbReference type="InterPro" id="IPR001296">
    <property type="entry name" value="Glyco_trans_1"/>
</dbReference>
<reference evidence="2 3" key="1">
    <citation type="journal article" date="2015" name="Genome Announc.">
        <title>Expanding the biotechnology potential of lactobacilli through comparative genomics of 213 strains and associated genera.</title>
        <authorList>
            <person name="Sun Z."/>
            <person name="Harris H.M."/>
            <person name="McCann A."/>
            <person name="Guo C."/>
            <person name="Argimon S."/>
            <person name="Zhang W."/>
            <person name="Yang X."/>
            <person name="Jeffery I.B."/>
            <person name="Cooney J.C."/>
            <person name="Kagawa T.F."/>
            <person name="Liu W."/>
            <person name="Song Y."/>
            <person name="Salvetti E."/>
            <person name="Wrobel A."/>
            <person name="Rasinkangas P."/>
            <person name="Parkhill J."/>
            <person name="Rea M.C."/>
            <person name="O'Sullivan O."/>
            <person name="Ritari J."/>
            <person name="Douillard F.P."/>
            <person name="Paul Ross R."/>
            <person name="Yang R."/>
            <person name="Briner A.E."/>
            <person name="Felis G.E."/>
            <person name="de Vos W.M."/>
            <person name="Barrangou R."/>
            <person name="Klaenhammer T.R."/>
            <person name="Caufield P.W."/>
            <person name="Cui Y."/>
            <person name="Zhang H."/>
            <person name="O'Toole P.W."/>
        </authorList>
    </citation>
    <scope>NUCLEOTIDE SEQUENCE [LARGE SCALE GENOMIC DNA]</scope>
    <source>
        <strain evidence="2 3">DSM 19971</strain>
    </source>
</reference>
<evidence type="ECO:0000313" key="3">
    <source>
        <dbReference type="Proteomes" id="UP000051155"/>
    </source>
</evidence>
<keyword evidence="3" id="KW-1185">Reference proteome</keyword>
<protein>
    <submittedName>
        <fullName evidence="2">Glycosyl transferase, group 1 family protein</fullName>
    </submittedName>
</protein>
<dbReference type="STRING" id="1423812.FD20_GL001864"/>
<dbReference type="Proteomes" id="UP000051155">
    <property type="component" value="Unassembled WGS sequence"/>
</dbReference>
<dbReference type="RefSeq" id="WP_057736211.1">
    <property type="nucleotide sequence ID" value="NZ_AZEG01000005.1"/>
</dbReference>
<organism evidence="2 3">
    <name type="scientific">Liquorilactobacillus uvarum DSM 19971</name>
    <dbReference type="NCBI Taxonomy" id="1423812"/>
    <lineage>
        <taxon>Bacteria</taxon>
        <taxon>Bacillati</taxon>
        <taxon>Bacillota</taxon>
        <taxon>Bacilli</taxon>
        <taxon>Lactobacillales</taxon>
        <taxon>Lactobacillaceae</taxon>
        <taxon>Liquorilactobacillus</taxon>
    </lineage>
</organism>
<feature type="domain" description="Glycosyl transferase family 1" evidence="1">
    <location>
        <begin position="192"/>
        <end position="343"/>
    </location>
</feature>
<dbReference type="PATRIC" id="fig|1423812.3.peg.1982"/>
<evidence type="ECO:0000259" key="1">
    <source>
        <dbReference type="Pfam" id="PF00534"/>
    </source>
</evidence>
<comment type="caution">
    <text evidence="2">The sequence shown here is derived from an EMBL/GenBank/DDBJ whole genome shotgun (WGS) entry which is preliminary data.</text>
</comment>
<dbReference type="Pfam" id="PF00534">
    <property type="entry name" value="Glycos_transf_1"/>
    <property type="match status" value="1"/>
</dbReference>